<keyword evidence="2" id="KW-1185">Reference proteome</keyword>
<sequence length="378" mass="42638">MLLTVGITASAQEALDSRHTIVSPEIHDDNRVTFRLKTPDHVASVRVGSDCFSSGGADLKKNAEGIWEYTTPEPLPSELYSYFYVVDGMMMLDPSNVYIVRDVSTTMNIFIIGGGIGDLYKVNAVPHGTVSRVWYDSPSLQMKRRLSVYTPAGYDPGSKRKYPVLYLLHGMGGDEEAWLALGRVAQIMDNLIAARKAHPMIVVMPNGNVAQEAAPGESALGLVPPTPYLPKTMEGTFESTFPDIVQYVDTHYRTSRKKSHRAICGLSMGGFHAKFISARYPDMFDYIGLFSAAVAPGEKVHSEVYENMELKLKKQFDTSPELYWISIGKDDFLYSANLDYRKYLSLNNYPYTWFETEGGHSWRNWRHYISRFVQEVFK</sequence>
<dbReference type="Gene3D" id="3.40.50.1820">
    <property type="entry name" value="alpha/beta hydrolase"/>
    <property type="match status" value="1"/>
</dbReference>
<dbReference type="EMBL" id="AP023322">
    <property type="protein sequence ID" value="BCI61849.1"/>
    <property type="molecule type" value="Genomic_DNA"/>
</dbReference>
<dbReference type="SUPFAM" id="SSF81296">
    <property type="entry name" value="E set domains"/>
    <property type="match status" value="1"/>
</dbReference>
<dbReference type="InterPro" id="IPR050583">
    <property type="entry name" value="Mycobacterial_A85_antigen"/>
</dbReference>
<gene>
    <name evidence="1" type="ORF">Cop2CBH44_02020</name>
</gene>
<dbReference type="InterPro" id="IPR013783">
    <property type="entry name" value="Ig-like_fold"/>
</dbReference>
<dbReference type="InterPro" id="IPR029058">
    <property type="entry name" value="AB_hydrolase_fold"/>
</dbReference>
<dbReference type="PANTHER" id="PTHR48098">
    <property type="entry name" value="ENTEROCHELIN ESTERASE-RELATED"/>
    <property type="match status" value="1"/>
</dbReference>
<dbReference type="InterPro" id="IPR000801">
    <property type="entry name" value="Esterase-like"/>
</dbReference>
<dbReference type="Gene3D" id="2.60.40.10">
    <property type="entry name" value="Immunoglobulins"/>
    <property type="match status" value="1"/>
</dbReference>
<dbReference type="Proteomes" id="UP000594042">
    <property type="component" value="Chromosome"/>
</dbReference>
<accession>A0A7G1HQ74</accession>
<organism evidence="1 2">
    <name type="scientific">Coprobacter secundus subsp. similis</name>
    <dbReference type="NCBI Taxonomy" id="2751153"/>
    <lineage>
        <taxon>Bacteria</taxon>
        <taxon>Pseudomonadati</taxon>
        <taxon>Bacteroidota</taxon>
        <taxon>Bacteroidia</taxon>
        <taxon>Bacteroidales</taxon>
        <taxon>Barnesiellaceae</taxon>
        <taxon>Coprobacter</taxon>
    </lineage>
</organism>
<name>A0A7G1HQ74_9BACT</name>
<dbReference type="InterPro" id="IPR014756">
    <property type="entry name" value="Ig_E-set"/>
</dbReference>
<dbReference type="CDD" id="cd11294">
    <property type="entry name" value="E_set_Esterase_like_N"/>
    <property type="match status" value="1"/>
</dbReference>
<evidence type="ECO:0000313" key="1">
    <source>
        <dbReference type="EMBL" id="BCI61849.1"/>
    </source>
</evidence>
<dbReference type="SUPFAM" id="SSF53474">
    <property type="entry name" value="alpha/beta-Hydrolases"/>
    <property type="match status" value="1"/>
</dbReference>
<reference evidence="2" key="1">
    <citation type="submission" date="2020-07" db="EMBL/GenBank/DDBJ databases">
        <title>Complete genome sequencing of Coprobacter sp. strain 2CBH44.</title>
        <authorList>
            <person name="Sakamoto M."/>
            <person name="Murakami T."/>
            <person name="Mori H."/>
        </authorList>
    </citation>
    <scope>NUCLEOTIDE SEQUENCE [LARGE SCALE GENOMIC DNA]</scope>
    <source>
        <strain evidence="2">2CBH44</strain>
    </source>
</reference>
<protein>
    <recommendedName>
        <fullName evidence="3">Esterase</fullName>
    </recommendedName>
</protein>
<evidence type="ECO:0008006" key="3">
    <source>
        <dbReference type="Google" id="ProtNLM"/>
    </source>
</evidence>
<dbReference type="AlphaFoldDB" id="A0A7G1HQ74"/>
<evidence type="ECO:0000313" key="2">
    <source>
        <dbReference type="Proteomes" id="UP000594042"/>
    </source>
</evidence>
<dbReference type="PANTHER" id="PTHR48098:SF1">
    <property type="entry name" value="DIACYLGLYCEROL ACYLTRANSFERASE_MYCOLYLTRANSFERASE AG85A"/>
    <property type="match status" value="1"/>
</dbReference>
<dbReference type="KEGG" id="copr:Cop2CBH44_02020"/>
<proteinExistence type="predicted"/>
<dbReference type="Pfam" id="PF00756">
    <property type="entry name" value="Esterase"/>
    <property type="match status" value="1"/>
</dbReference>